<keyword evidence="6" id="KW-0508">mRNA splicing</keyword>
<keyword evidence="7" id="KW-0539">Nucleus</keyword>
<dbReference type="CDD" id="cd21372">
    <property type="entry name" value="cwf21_CWC21-like"/>
    <property type="match status" value="1"/>
</dbReference>
<dbReference type="OrthoDB" id="10267305at2759"/>
<evidence type="ECO:0000256" key="2">
    <source>
        <dbReference type="ARBA" id="ARBA00005954"/>
    </source>
</evidence>
<feature type="compositionally biased region" description="Basic and acidic residues" evidence="8">
    <location>
        <begin position="121"/>
        <end position="141"/>
    </location>
</feature>
<dbReference type="GO" id="GO:0006397">
    <property type="term" value="P:mRNA processing"/>
    <property type="evidence" value="ECO:0007669"/>
    <property type="project" value="UniProtKB-KW"/>
</dbReference>
<comment type="subcellular location">
    <subcellularLocation>
        <location evidence="1">Nucleus</location>
    </subcellularLocation>
</comment>
<dbReference type="Proteomes" id="UP000190831">
    <property type="component" value="Chromosome G"/>
</dbReference>
<name>A0A1G4MI29_LACFM</name>
<dbReference type="Gene3D" id="6.10.140.420">
    <property type="match status" value="1"/>
</dbReference>
<sequence>MSYNGIGLKTAKGSSTSGHIQQSLAHNNEGKNMRNFLSRVEKKNKPHKRAPPRKQESMILHLSKREIELRVSEYRDRLEDDDTLTDDVIDSRCIEYRKKLLLEQEQSKKDERLRTAYVSRKARDCREHASDQEERNGDRKSGARNFKSTREDLNSS</sequence>
<evidence type="ECO:0000313" key="11">
    <source>
        <dbReference type="Proteomes" id="UP000190831"/>
    </source>
</evidence>
<evidence type="ECO:0000256" key="7">
    <source>
        <dbReference type="ARBA" id="ARBA00023242"/>
    </source>
</evidence>
<accession>A0A1G4MI29</accession>
<evidence type="ECO:0000259" key="9">
    <source>
        <dbReference type="SMART" id="SM01115"/>
    </source>
</evidence>
<evidence type="ECO:0000313" key="10">
    <source>
        <dbReference type="EMBL" id="SCW03557.1"/>
    </source>
</evidence>
<feature type="domain" description="CWF21" evidence="9">
    <location>
        <begin position="59"/>
        <end position="105"/>
    </location>
</feature>
<evidence type="ECO:0000256" key="4">
    <source>
        <dbReference type="ARBA" id="ARBA00022664"/>
    </source>
</evidence>
<dbReference type="GO" id="GO:0008380">
    <property type="term" value="P:RNA splicing"/>
    <property type="evidence" value="ECO:0007669"/>
    <property type="project" value="UniProtKB-KW"/>
</dbReference>
<keyword evidence="11" id="KW-1185">Reference proteome</keyword>
<dbReference type="SMART" id="SM01115">
    <property type="entry name" value="cwf21"/>
    <property type="match status" value="1"/>
</dbReference>
<feature type="compositionally biased region" description="Basic residues" evidence="8">
    <location>
        <begin position="42"/>
        <end position="52"/>
    </location>
</feature>
<gene>
    <name evidence="10" type="ORF">LAFE_0G13102G</name>
</gene>
<organism evidence="10 11">
    <name type="scientific">Lachancea fermentati</name>
    <name type="common">Zygosaccharomyces fermentati</name>
    <dbReference type="NCBI Taxonomy" id="4955"/>
    <lineage>
        <taxon>Eukaryota</taxon>
        <taxon>Fungi</taxon>
        <taxon>Dikarya</taxon>
        <taxon>Ascomycota</taxon>
        <taxon>Saccharomycotina</taxon>
        <taxon>Saccharomycetes</taxon>
        <taxon>Saccharomycetales</taxon>
        <taxon>Saccharomycetaceae</taxon>
        <taxon>Lachancea</taxon>
    </lineage>
</organism>
<feature type="region of interest" description="Disordered" evidence="8">
    <location>
        <begin position="1"/>
        <end position="62"/>
    </location>
</feature>
<dbReference type="EMBL" id="LT598486">
    <property type="protein sequence ID" value="SCW03557.1"/>
    <property type="molecule type" value="Genomic_DNA"/>
</dbReference>
<dbReference type="PANTHER" id="PTHR36562:SF5">
    <property type="entry name" value="SERINE_ARGININE REPETITIVE MATRIX 2"/>
    <property type="match status" value="1"/>
</dbReference>
<protein>
    <recommendedName>
        <fullName evidence="3">Pre-mRNA-splicing factor CWC21</fullName>
    </recommendedName>
</protein>
<evidence type="ECO:0000256" key="6">
    <source>
        <dbReference type="ARBA" id="ARBA00023187"/>
    </source>
</evidence>
<dbReference type="InterPro" id="IPR051372">
    <property type="entry name" value="CWC21"/>
</dbReference>
<dbReference type="PANTHER" id="PTHR36562">
    <property type="entry name" value="SERINE/ARGININE REPETITIVE MATRIX 2"/>
    <property type="match status" value="1"/>
</dbReference>
<evidence type="ECO:0000256" key="3">
    <source>
        <dbReference type="ARBA" id="ARBA00020641"/>
    </source>
</evidence>
<dbReference type="AlphaFoldDB" id="A0A1G4MI29"/>
<feature type="region of interest" description="Disordered" evidence="8">
    <location>
        <begin position="119"/>
        <end position="156"/>
    </location>
</feature>
<comment type="similarity">
    <text evidence="2">Belongs to the CWC21 family.</text>
</comment>
<proteinExistence type="inferred from homology"/>
<dbReference type="Pfam" id="PF08312">
    <property type="entry name" value="cwf21"/>
    <property type="match status" value="1"/>
</dbReference>
<feature type="compositionally biased region" description="Polar residues" evidence="8">
    <location>
        <begin position="12"/>
        <end position="26"/>
    </location>
</feature>
<evidence type="ECO:0000256" key="5">
    <source>
        <dbReference type="ARBA" id="ARBA00022728"/>
    </source>
</evidence>
<dbReference type="InterPro" id="IPR013170">
    <property type="entry name" value="mRNA_splic_Cwf21_dom"/>
</dbReference>
<reference evidence="10 11" key="1">
    <citation type="submission" date="2016-03" db="EMBL/GenBank/DDBJ databases">
        <authorList>
            <person name="Devillers H."/>
        </authorList>
    </citation>
    <scope>NUCLEOTIDE SEQUENCE [LARGE SCALE GENOMIC DNA]</scope>
    <source>
        <strain evidence="10">CBS 6772</strain>
    </source>
</reference>
<keyword evidence="5" id="KW-0747">Spliceosome</keyword>
<evidence type="ECO:0000256" key="8">
    <source>
        <dbReference type="SAM" id="MobiDB-lite"/>
    </source>
</evidence>
<dbReference type="STRING" id="4955.A0A1G4MI29"/>
<dbReference type="GO" id="GO:0005681">
    <property type="term" value="C:spliceosomal complex"/>
    <property type="evidence" value="ECO:0007669"/>
    <property type="project" value="UniProtKB-KW"/>
</dbReference>
<keyword evidence="4" id="KW-0507">mRNA processing</keyword>
<evidence type="ECO:0000256" key="1">
    <source>
        <dbReference type="ARBA" id="ARBA00004123"/>
    </source>
</evidence>
<dbReference type="OMA" id="RIEVKCM"/>